<name>A0A8H5ASU6_9AGAR</name>
<evidence type="ECO:0000313" key="3">
    <source>
        <dbReference type="EMBL" id="KAF5310266.1"/>
    </source>
</evidence>
<dbReference type="Proteomes" id="UP000567179">
    <property type="component" value="Unassembled WGS sequence"/>
</dbReference>
<protein>
    <recommendedName>
        <fullName evidence="2">F-box domain-containing protein</fullName>
    </recommendedName>
</protein>
<sequence length="680" mass="76488">MPLLSLPTDVILVIFFHLDDEDPLSMTTTNTSTSALATVSLVCKQLCAVARRPMLRSVRWIDKKNTNLNLNRWLGNSSSKNMLHVPKQLVMAVEFDFKRPSSLDPVQRGLDIVLYERIYIRILSFSSLCKPIFSNTTVIVNYLYPVLLALPMLRSLAFVEVEFLEPTQKKETDNGKFSVLRNYPFTSLHLTHLAIRGMQVDTFHGMRDTYEYHPINFLRVPSLQDIEIMWTPQVTAAYTHHIHPKTGIRRQSGTVGWPNTDIPCAVLQRQHTLIPPGSDTGLPLERLTRLTIEAPRLDPNIIRAVKMLLADSARHPSYDPPVDPTSRTPLALPLLAPQNTLVISLIVKKFHLTENLDPIFHGCLAPVVRYEGPLSTIILSLFMDPMSFPPLPALSLTHVSSFCFPDLNEAGNTEIQLPAFGDVLNGLQALKSMSATTATTMTMSAVISGHGTTTGIQVLEIWVYALDMELLYAIQQLFGCSIEKIAIQYAHYNRNTADTLPVRLPDILSGLPRLRSIILQRIPDPSVIFARMALERHAAIVGDHQRFRVSAQHHHQPVWNLTANPPVLNPNQINPNHPHGNVPQVPESTQPFLTLEQFVRHTLTIDNAKKMEAPPAPSLFGSSPRSVDEEDDDDEEDVVGYVSGLGWICKSLWEVQIDRHRFVRWFGEIGERWTRVPVLV</sequence>
<gene>
    <name evidence="3" type="ORF">D9619_010155</name>
</gene>
<evidence type="ECO:0000313" key="4">
    <source>
        <dbReference type="Proteomes" id="UP000567179"/>
    </source>
</evidence>
<dbReference type="AlphaFoldDB" id="A0A8H5ASU6"/>
<dbReference type="EMBL" id="JAACJJ010000058">
    <property type="protein sequence ID" value="KAF5310266.1"/>
    <property type="molecule type" value="Genomic_DNA"/>
</dbReference>
<evidence type="ECO:0000256" key="1">
    <source>
        <dbReference type="SAM" id="MobiDB-lite"/>
    </source>
</evidence>
<organism evidence="3 4">
    <name type="scientific">Psilocybe cf. subviscida</name>
    <dbReference type="NCBI Taxonomy" id="2480587"/>
    <lineage>
        <taxon>Eukaryota</taxon>
        <taxon>Fungi</taxon>
        <taxon>Dikarya</taxon>
        <taxon>Basidiomycota</taxon>
        <taxon>Agaricomycotina</taxon>
        <taxon>Agaricomycetes</taxon>
        <taxon>Agaricomycetidae</taxon>
        <taxon>Agaricales</taxon>
        <taxon>Agaricineae</taxon>
        <taxon>Strophariaceae</taxon>
        <taxon>Psilocybe</taxon>
    </lineage>
</organism>
<dbReference type="PROSITE" id="PS50181">
    <property type="entry name" value="FBOX"/>
    <property type="match status" value="1"/>
</dbReference>
<feature type="domain" description="F-box" evidence="2">
    <location>
        <begin position="1"/>
        <end position="46"/>
    </location>
</feature>
<keyword evidence="4" id="KW-1185">Reference proteome</keyword>
<feature type="region of interest" description="Disordered" evidence="1">
    <location>
        <begin position="610"/>
        <end position="635"/>
    </location>
</feature>
<dbReference type="InterPro" id="IPR001810">
    <property type="entry name" value="F-box_dom"/>
</dbReference>
<comment type="caution">
    <text evidence="3">The sequence shown here is derived from an EMBL/GenBank/DDBJ whole genome shotgun (WGS) entry which is preliminary data.</text>
</comment>
<proteinExistence type="predicted"/>
<accession>A0A8H5ASU6</accession>
<dbReference type="CDD" id="cd09917">
    <property type="entry name" value="F-box_SF"/>
    <property type="match status" value="1"/>
</dbReference>
<evidence type="ECO:0000259" key="2">
    <source>
        <dbReference type="PROSITE" id="PS50181"/>
    </source>
</evidence>
<reference evidence="3 4" key="1">
    <citation type="journal article" date="2020" name="ISME J.">
        <title>Uncovering the hidden diversity of litter-decomposition mechanisms in mushroom-forming fungi.</title>
        <authorList>
            <person name="Floudas D."/>
            <person name="Bentzer J."/>
            <person name="Ahren D."/>
            <person name="Johansson T."/>
            <person name="Persson P."/>
            <person name="Tunlid A."/>
        </authorList>
    </citation>
    <scope>NUCLEOTIDE SEQUENCE [LARGE SCALE GENOMIC DNA]</scope>
    <source>
        <strain evidence="3 4">CBS 101986</strain>
    </source>
</reference>
<dbReference type="OrthoDB" id="5354526at2759"/>